<dbReference type="Proteomes" id="UP000272503">
    <property type="component" value="Unassembled WGS sequence"/>
</dbReference>
<dbReference type="RefSeq" id="WP_121647042.1">
    <property type="nucleotide sequence ID" value="NZ_RCUX01000001.1"/>
</dbReference>
<keyword evidence="4 5" id="KW-0732">Signal</keyword>
<dbReference type="CDD" id="cd08509">
    <property type="entry name" value="PBP2_TmCBP_oligosaccharides_like"/>
    <property type="match status" value="1"/>
</dbReference>
<dbReference type="PANTHER" id="PTHR30290">
    <property type="entry name" value="PERIPLASMIC BINDING COMPONENT OF ABC TRANSPORTER"/>
    <property type="match status" value="1"/>
</dbReference>
<feature type="signal peptide" evidence="5">
    <location>
        <begin position="1"/>
        <end position="29"/>
    </location>
</feature>
<sequence>MTGRRKRLSMMFAAGAAALALTLTGCAGGADGGSGGSGASDKPLRVWSGSMTPINNNFSPFAVDTAAHFTFGPIYEPLFFFNQLSADPPTGLIGDKYSYSEDGTVLTITIKADQKWSDGTALTAKDVAFTFGYGSNKDPEMVSVEATDDTTVVITYSAPKFTAASLILGSTWMIPEHIWKDIKDYTVETNQKPVGSGPYVLKSFTDAAYTVEANPNYRDGAPAVKTVQVIGIDSNQSSEDLLKTGKIDWVGQFIANPDAITAGGRISTLNQQQDPTTMLTCSTVALGCTGPQTDPAVRQAINLAIDRGAISDKAFAGLSGVASPSFALLPRDEKWLSDPALAKSPQEANIAEAGSTLEAAGYTKGSDGFYGKDGKAIELDLFSPDGWTDYNDAAKLISEQAAKAGIRINNRTVSEAEYWTPLANGNFQMALYGVTQSLVADPYSTYERYFSTPATAKVGSEPTKGQNYARYTNDIVDAAVKTASATEDEGIKKEAYAKIQTEIARDLPYIPVVLNASQAFFNTKDFTGWPSEKDLYAAPLPYLSTASAIVLTHLKPAK</sequence>
<dbReference type="InterPro" id="IPR000914">
    <property type="entry name" value="SBP_5_dom"/>
</dbReference>
<evidence type="ECO:0000256" key="5">
    <source>
        <dbReference type="SAM" id="SignalP"/>
    </source>
</evidence>
<evidence type="ECO:0000256" key="2">
    <source>
        <dbReference type="ARBA" id="ARBA00005695"/>
    </source>
</evidence>
<comment type="subcellular location">
    <subcellularLocation>
        <location evidence="1">Cell envelope</location>
    </subcellularLocation>
</comment>
<keyword evidence="8" id="KW-1185">Reference proteome</keyword>
<evidence type="ECO:0000313" key="8">
    <source>
        <dbReference type="Proteomes" id="UP000272503"/>
    </source>
</evidence>
<dbReference type="InterPro" id="IPR030678">
    <property type="entry name" value="Peptide/Ni-bd"/>
</dbReference>
<dbReference type="GO" id="GO:0030313">
    <property type="term" value="C:cell envelope"/>
    <property type="evidence" value="ECO:0007669"/>
    <property type="project" value="UniProtKB-SubCell"/>
</dbReference>
<protein>
    <submittedName>
        <fullName evidence="7">ABC transporter substrate-binding protein</fullName>
    </submittedName>
</protein>
<comment type="caution">
    <text evidence="7">The sequence shown here is derived from an EMBL/GenBank/DDBJ whole genome shotgun (WGS) entry which is preliminary data.</text>
</comment>
<dbReference type="Pfam" id="PF00496">
    <property type="entry name" value="SBP_bac_5"/>
    <property type="match status" value="1"/>
</dbReference>
<keyword evidence="3" id="KW-0813">Transport</keyword>
<comment type="similarity">
    <text evidence="2">Belongs to the bacterial solute-binding protein 5 family.</text>
</comment>
<feature type="domain" description="Solute-binding protein family 5" evidence="6">
    <location>
        <begin position="96"/>
        <end position="453"/>
    </location>
</feature>
<dbReference type="AlphaFoldDB" id="A0A3L7AC20"/>
<evidence type="ECO:0000256" key="1">
    <source>
        <dbReference type="ARBA" id="ARBA00004196"/>
    </source>
</evidence>
<dbReference type="InterPro" id="IPR039424">
    <property type="entry name" value="SBP_5"/>
</dbReference>
<dbReference type="GO" id="GO:0042597">
    <property type="term" value="C:periplasmic space"/>
    <property type="evidence" value="ECO:0007669"/>
    <property type="project" value="UniProtKB-ARBA"/>
</dbReference>
<dbReference type="SUPFAM" id="SSF53850">
    <property type="entry name" value="Periplasmic binding protein-like II"/>
    <property type="match status" value="1"/>
</dbReference>
<dbReference type="Gene3D" id="3.10.105.10">
    <property type="entry name" value="Dipeptide-binding Protein, Domain 3"/>
    <property type="match status" value="1"/>
</dbReference>
<reference evidence="7 8" key="1">
    <citation type="submission" date="2018-10" db="EMBL/GenBank/DDBJ databases">
        <authorList>
            <person name="Li J."/>
        </authorList>
    </citation>
    <scope>NUCLEOTIDE SEQUENCE [LARGE SCALE GENOMIC DNA]</scope>
    <source>
        <strain evidence="7 8">IF 016277</strain>
    </source>
</reference>
<dbReference type="GO" id="GO:0043190">
    <property type="term" value="C:ATP-binding cassette (ABC) transporter complex"/>
    <property type="evidence" value="ECO:0007669"/>
    <property type="project" value="InterPro"/>
</dbReference>
<dbReference type="OrthoDB" id="9764591at2"/>
<dbReference type="PIRSF" id="PIRSF002741">
    <property type="entry name" value="MppA"/>
    <property type="match status" value="1"/>
</dbReference>
<name>A0A3L7AC20_9MICO</name>
<evidence type="ECO:0000259" key="6">
    <source>
        <dbReference type="Pfam" id="PF00496"/>
    </source>
</evidence>
<dbReference type="GO" id="GO:0015833">
    <property type="term" value="P:peptide transport"/>
    <property type="evidence" value="ECO:0007669"/>
    <property type="project" value="TreeGrafter"/>
</dbReference>
<accession>A0A3L7AC20</accession>
<proteinExistence type="inferred from homology"/>
<dbReference type="GO" id="GO:1904680">
    <property type="term" value="F:peptide transmembrane transporter activity"/>
    <property type="evidence" value="ECO:0007669"/>
    <property type="project" value="TreeGrafter"/>
</dbReference>
<dbReference type="PROSITE" id="PS51257">
    <property type="entry name" value="PROKAR_LIPOPROTEIN"/>
    <property type="match status" value="1"/>
</dbReference>
<dbReference type="EMBL" id="RCUX01000001">
    <property type="protein sequence ID" value="RLP77949.1"/>
    <property type="molecule type" value="Genomic_DNA"/>
</dbReference>
<evidence type="ECO:0000256" key="4">
    <source>
        <dbReference type="ARBA" id="ARBA00022729"/>
    </source>
</evidence>
<dbReference type="Gene3D" id="3.40.190.10">
    <property type="entry name" value="Periplasmic binding protein-like II"/>
    <property type="match status" value="1"/>
</dbReference>
<dbReference type="PANTHER" id="PTHR30290:SF10">
    <property type="entry name" value="PERIPLASMIC OLIGOPEPTIDE-BINDING PROTEIN-RELATED"/>
    <property type="match status" value="1"/>
</dbReference>
<organism evidence="7 8">
    <name type="scientific">Mycetocola tolaasinivorans</name>
    <dbReference type="NCBI Taxonomy" id="76635"/>
    <lineage>
        <taxon>Bacteria</taxon>
        <taxon>Bacillati</taxon>
        <taxon>Actinomycetota</taxon>
        <taxon>Actinomycetes</taxon>
        <taxon>Micrococcales</taxon>
        <taxon>Microbacteriaceae</taxon>
        <taxon>Mycetocola</taxon>
    </lineage>
</organism>
<gene>
    <name evidence="7" type="ORF">D9V32_01045</name>
</gene>
<feature type="chain" id="PRO_5017969549" evidence="5">
    <location>
        <begin position="30"/>
        <end position="558"/>
    </location>
</feature>
<evidence type="ECO:0000313" key="7">
    <source>
        <dbReference type="EMBL" id="RLP77949.1"/>
    </source>
</evidence>
<evidence type="ECO:0000256" key="3">
    <source>
        <dbReference type="ARBA" id="ARBA00022448"/>
    </source>
</evidence>
<dbReference type="Gene3D" id="3.90.76.10">
    <property type="entry name" value="Dipeptide-binding Protein, Domain 1"/>
    <property type="match status" value="1"/>
</dbReference>